<evidence type="ECO:0000313" key="2">
    <source>
        <dbReference type="EMBL" id="KAJ7616440.1"/>
    </source>
</evidence>
<gene>
    <name evidence="2" type="ORF">FB45DRAFT_872902</name>
</gene>
<keyword evidence="3" id="KW-1185">Reference proteome</keyword>
<evidence type="ECO:0000313" key="3">
    <source>
        <dbReference type="Proteomes" id="UP001221142"/>
    </source>
</evidence>
<accession>A0AAD7BBZ1</accession>
<protein>
    <submittedName>
        <fullName evidence="2">Uncharacterized protein</fullName>
    </submittedName>
</protein>
<dbReference type="AlphaFoldDB" id="A0AAD7BBZ1"/>
<name>A0AAD7BBZ1_9AGAR</name>
<dbReference type="Proteomes" id="UP001221142">
    <property type="component" value="Unassembled WGS sequence"/>
</dbReference>
<sequence length="214" mass="24705">MPAYYHGLLLQFTLTHCEDYHWVNDLRSDLFPGRAPAHVTIFPAFSLRASRLNALKQRLDYVARSPWVKPFILDSCGVQYSDDWVGICLRVPKYRRRDRFKEIVEDIGRMIPGYATDEPHITVYQGPPWPTYIPCFDRVMSTARLCRNVDRLVDKYEDKIGVPLSIEVTGYELVQRGKVIASFSFDSQFEPESEAEEPAESESEEDEDDGTESE</sequence>
<feature type="compositionally biased region" description="Acidic residues" evidence="1">
    <location>
        <begin position="189"/>
        <end position="214"/>
    </location>
</feature>
<feature type="region of interest" description="Disordered" evidence="1">
    <location>
        <begin position="185"/>
        <end position="214"/>
    </location>
</feature>
<reference evidence="2" key="1">
    <citation type="submission" date="2023-03" db="EMBL/GenBank/DDBJ databases">
        <title>Massive genome expansion in bonnet fungi (Mycena s.s.) driven by repeated elements and novel gene families across ecological guilds.</title>
        <authorList>
            <consortium name="Lawrence Berkeley National Laboratory"/>
            <person name="Harder C.B."/>
            <person name="Miyauchi S."/>
            <person name="Viragh M."/>
            <person name="Kuo A."/>
            <person name="Thoen E."/>
            <person name="Andreopoulos B."/>
            <person name="Lu D."/>
            <person name="Skrede I."/>
            <person name="Drula E."/>
            <person name="Henrissat B."/>
            <person name="Morin E."/>
            <person name="Kohler A."/>
            <person name="Barry K."/>
            <person name="LaButti K."/>
            <person name="Morin E."/>
            <person name="Salamov A."/>
            <person name="Lipzen A."/>
            <person name="Mereny Z."/>
            <person name="Hegedus B."/>
            <person name="Baldrian P."/>
            <person name="Stursova M."/>
            <person name="Weitz H."/>
            <person name="Taylor A."/>
            <person name="Grigoriev I.V."/>
            <person name="Nagy L.G."/>
            <person name="Martin F."/>
            <person name="Kauserud H."/>
        </authorList>
    </citation>
    <scope>NUCLEOTIDE SEQUENCE</scope>
    <source>
        <strain evidence="2">9284</strain>
    </source>
</reference>
<dbReference type="EMBL" id="JARKIF010000022">
    <property type="protein sequence ID" value="KAJ7616440.1"/>
    <property type="molecule type" value="Genomic_DNA"/>
</dbReference>
<organism evidence="2 3">
    <name type="scientific">Roridomyces roridus</name>
    <dbReference type="NCBI Taxonomy" id="1738132"/>
    <lineage>
        <taxon>Eukaryota</taxon>
        <taxon>Fungi</taxon>
        <taxon>Dikarya</taxon>
        <taxon>Basidiomycota</taxon>
        <taxon>Agaricomycotina</taxon>
        <taxon>Agaricomycetes</taxon>
        <taxon>Agaricomycetidae</taxon>
        <taxon>Agaricales</taxon>
        <taxon>Marasmiineae</taxon>
        <taxon>Mycenaceae</taxon>
        <taxon>Roridomyces</taxon>
    </lineage>
</organism>
<evidence type="ECO:0000256" key="1">
    <source>
        <dbReference type="SAM" id="MobiDB-lite"/>
    </source>
</evidence>
<comment type="caution">
    <text evidence="2">The sequence shown here is derived from an EMBL/GenBank/DDBJ whole genome shotgun (WGS) entry which is preliminary data.</text>
</comment>
<proteinExistence type="predicted"/>